<protein>
    <submittedName>
        <fullName evidence="3">TPR repeat-containing protein</fullName>
    </submittedName>
</protein>
<dbReference type="GO" id="GO:0006493">
    <property type="term" value="P:protein O-linked glycosylation"/>
    <property type="evidence" value="ECO:0007669"/>
    <property type="project" value="InterPro"/>
</dbReference>
<feature type="transmembrane region" description="Helical" evidence="2">
    <location>
        <begin position="167"/>
        <end position="188"/>
    </location>
</feature>
<dbReference type="PROSITE" id="PS50005">
    <property type="entry name" value="TPR"/>
    <property type="match status" value="2"/>
</dbReference>
<dbReference type="OrthoDB" id="1721581at2"/>
<feature type="repeat" description="TPR" evidence="1">
    <location>
        <begin position="40"/>
        <end position="73"/>
    </location>
</feature>
<dbReference type="SMART" id="SM00028">
    <property type="entry name" value="TPR"/>
    <property type="match status" value="2"/>
</dbReference>
<keyword evidence="4" id="KW-1185">Reference proteome</keyword>
<dbReference type="AlphaFoldDB" id="B2A461"/>
<proteinExistence type="predicted"/>
<dbReference type="Pfam" id="PF00515">
    <property type="entry name" value="TPR_1"/>
    <property type="match status" value="1"/>
</dbReference>
<dbReference type="GO" id="GO:0097363">
    <property type="term" value="F:protein O-acetylglucosaminyltransferase activity"/>
    <property type="evidence" value="ECO:0007669"/>
    <property type="project" value="TreeGrafter"/>
</dbReference>
<dbReference type="RefSeq" id="WP_012449299.1">
    <property type="nucleotide sequence ID" value="NC_010718.1"/>
</dbReference>
<evidence type="ECO:0000256" key="2">
    <source>
        <dbReference type="SAM" id="Phobius"/>
    </source>
</evidence>
<reference evidence="3 4" key="2">
    <citation type="journal article" date="2011" name="J. Bacteriol.">
        <title>Complete genome sequence of the anaerobic, halophilic alkalithermophile Natranaerobius thermophilus JW/NM-WN-LF.</title>
        <authorList>
            <person name="Zhao B."/>
            <person name="Mesbah N.M."/>
            <person name="Dalin E."/>
            <person name="Goodwin L."/>
            <person name="Nolan M."/>
            <person name="Pitluck S."/>
            <person name="Chertkov O."/>
            <person name="Brettin T.S."/>
            <person name="Han J."/>
            <person name="Larimer F.W."/>
            <person name="Land M.L."/>
            <person name="Hauser L."/>
            <person name="Kyrpides N."/>
            <person name="Wiegel J."/>
        </authorList>
    </citation>
    <scope>NUCLEOTIDE SEQUENCE [LARGE SCALE GENOMIC DNA]</scope>
    <source>
        <strain evidence="4">ATCC BAA-1301 / DSM 18059 / JW/NM-WN-LF</strain>
    </source>
</reference>
<sequence>MDIEEIKKKYQETMQYIEDKEFSNAEKELENIIETKPDFAPAYNKLGVVKARQGELDSALECFNKAAELWPEFSAPYSNVGNVYMEKGDDITAEKYYKHALSINEQNRIPYNNLARIYKKRRQIGKFIKYQKLSHKHSGLDGDHEVFKHYFNEDVPESLKKGGVTGCFTMGGILGIIMVTALILIGVLTS</sequence>
<dbReference type="KEGG" id="nth:Nther_2921"/>
<dbReference type="STRING" id="457570.Nther_2921"/>
<dbReference type="eggNOG" id="COG0457">
    <property type="taxonomic scope" value="Bacteria"/>
</dbReference>
<dbReference type="Pfam" id="PF13181">
    <property type="entry name" value="TPR_8"/>
    <property type="match status" value="1"/>
</dbReference>
<dbReference type="InterPro" id="IPR019734">
    <property type="entry name" value="TPR_rpt"/>
</dbReference>
<reference evidence="3 4" key="1">
    <citation type="submission" date="2008-04" db="EMBL/GenBank/DDBJ databases">
        <title>Complete sequence of chromosome of Natranaerobius thermophilus JW/NM-WN-LF.</title>
        <authorList>
            <consortium name="US DOE Joint Genome Institute"/>
            <person name="Copeland A."/>
            <person name="Lucas S."/>
            <person name="Lapidus A."/>
            <person name="Glavina del Rio T."/>
            <person name="Dalin E."/>
            <person name="Tice H."/>
            <person name="Bruce D."/>
            <person name="Goodwin L."/>
            <person name="Pitluck S."/>
            <person name="Chertkov O."/>
            <person name="Brettin T."/>
            <person name="Detter J.C."/>
            <person name="Han C."/>
            <person name="Kuske C.R."/>
            <person name="Schmutz J."/>
            <person name="Larimer F."/>
            <person name="Land M."/>
            <person name="Hauser L."/>
            <person name="Kyrpides N."/>
            <person name="Lykidis A."/>
            <person name="Mesbah N.M."/>
            <person name="Wiegel J."/>
        </authorList>
    </citation>
    <scope>NUCLEOTIDE SEQUENCE [LARGE SCALE GENOMIC DNA]</scope>
    <source>
        <strain evidence="4">ATCC BAA-1301 / DSM 18059 / JW/NM-WN-LF</strain>
    </source>
</reference>
<evidence type="ECO:0000256" key="1">
    <source>
        <dbReference type="PROSITE-ProRule" id="PRU00339"/>
    </source>
</evidence>
<dbReference type="InterPro" id="IPR011990">
    <property type="entry name" value="TPR-like_helical_dom_sf"/>
</dbReference>
<keyword evidence="2" id="KW-0472">Membrane</keyword>
<dbReference type="PROSITE" id="PS50293">
    <property type="entry name" value="TPR_REGION"/>
    <property type="match status" value="1"/>
</dbReference>
<dbReference type="PANTHER" id="PTHR44366:SF1">
    <property type="entry name" value="UDP-N-ACETYLGLUCOSAMINE--PEPTIDE N-ACETYLGLUCOSAMINYLTRANSFERASE 110 KDA SUBUNIT"/>
    <property type="match status" value="1"/>
</dbReference>
<dbReference type="InParanoid" id="B2A461"/>
<dbReference type="EMBL" id="CP001034">
    <property type="protein sequence ID" value="ACB86467.1"/>
    <property type="molecule type" value="Genomic_DNA"/>
</dbReference>
<dbReference type="Gene3D" id="1.25.40.10">
    <property type="entry name" value="Tetratricopeptide repeat domain"/>
    <property type="match status" value="1"/>
</dbReference>
<dbReference type="SUPFAM" id="SSF48452">
    <property type="entry name" value="TPR-like"/>
    <property type="match status" value="1"/>
</dbReference>
<dbReference type="PANTHER" id="PTHR44366">
    <property type="entry name" value="UDP-N-ACETYLGLUCOSAMINE--PEPTIDE N-ACETYLGLUCOSAMINYLTRANSFERASE 110 KDA SUBUNIT"/>
    <property type="match status" value="1"/>
</dbReference>
<keyword evidence="2" id="KW-0812">Transmembrane</keyword>
<name>B2A461_NATTJ</name>
<evidence type="ECO:0000313" key="4">
    <source>
        <dbReference type="Proteomes" id="UP000001683"/>
    </source>
</evidence>
<keyword evidence="1" id="KW-0802">TPR repeat</keyword>
<dbReference type="InterPro" id="IPR037919">
    <property type="entry name" value="OGT"/>
</dbReference>
<keyword evidence="2" id="KW-1133">Transmembrane helix</keyword>
<dbReference type="HOGENOM" id="CLU_1426614_0_0_9"/>
<organism evidence="3 4">
    <name type="scientific">Natranaerobius thermophilus (strain ATCC BAA-1301 / DSM 18059 / JW/NM-WN-LF)</name>
    <dbReference type="NCBI Taxonomy" id="457570"/>
    <lineage>
        <taxon>Bacteria</taxon>
        <taxon>Bacillati</taxon>
        <taxon>Bacillota</taxon>
        <taxon>Clostridia</taxon>
        <taxon>Natranaerobiales</taxon>
        <taxon>Natranaerobiaceae</taxon>
        <taxon>Natranaerobius</taxon>
    </lineage>
</organism>
<gene>
    <name evidence="3" type="ordered locus">Nther_2921</name>
</gene>
<evidence type="ECO:0000313" key="3">
    <source>
        <dbReference type="EMBL" id="ACB86467.1"/>
    </source>
</evidence>
<dbReference type="Proteomes" id="UP000001683">
    <property type="component" value="Chromosome"/>
</dbReference>
<accession>B2A461</accession>
<feature type="repeat" description="TPR" evidence="1">
    <location>
        <begin position="74"/>
        <end position="107"/>
    </location>
</feature>